<proteinExistence type="predicted"/>
<feature type="compositionally biased region" description="Low complexity" evidence="1">
    <location>
        <begin position="362"/>
        <end position="378"/>
    </location>
</feature>
<name>A0ABR1XBD2_9PEZI</name>
<feature type="compositionally biased region" description="Low complexity" evidence="1">
    <location>
        <begin position="540"/>
        <end position="562"/>
    </location>
</feature>
<feature type="compositionally biased region" description="Polar residues" evidence="1">
    <location>
        <begin position="660"/>
        <end position="673"/>
    </location>
</feature>
<evidence type="ECO:0000256" key="1">
    <source>
        <dbReference type="SAM" id="MobiDB-lite"/>
    </source>
</evidence>
<sequence>MNFANPSRRSPSDSSRRPDAPDSGRPAGLEPENRIPDHPHRKCAWAVVIVAEEDMTPWLCTSNIELHIWAPVEEEVENWDDDDFMIDDDLTFGNGSTTGHGHRRDSHNSFRSDRESLGGDEERLLHLPGDDEKSTLDAIAAVTNAGIPIPQNVPPSALVGGTIKRLGERSSRKSTKKIGAMTWSYRFPETLRQVSGGSSAAPSPVKSASASFTQDTPLWDSPPKQLGSPMHMDISPKRLAPPAEISPTKKKLITPVDLDRFRDNEEDDDVFGDGESTIKASKLRAPVSMRNISLISQQPTPAKVEETDDFEADLELPSHGKLNLSSRRDIPRTPALSSGDELDWCEGSLGTRFGGTRRDAFSNRSSSASALSPSIASSITAESEDEALDGIVLPNGPLDLTERLKRRKQSRSPERELDPKRVCPSKDSPPETPGLDKGDDLDGLEIGDGDVFGSGKTSMHRNVRLKDTRPMSPARPKTAVSITFSNKPVSSLPTSRLPRPLGHERSLTQSSLEPVSESGDPIPSRPARRPQSRLGHSNQSSVSSLHTPTTPSSTTSSLSPATPRRRELGQKPSTTTLRNEPTTTNAQLLRLKRSLPVLRGAPQSSARPLSGRWDRPPSRDRPTSSLGPKTPVERARPSPSYEGSAAQARKNSAPFLPAGASSTQSQHVSSKFSRNLRRHDSDVGPDIRPLSRTFSSSSIRSPSPRRFRPVEKMAAEPWHNLNKPRRVRQFGDGSELDAFDDLPTSAQAESKYEKVPSGSGNRTNIRNKLHQNVLPGRSTPSPVSPFTPAKPDNLPHFARDTAASRMAREASLANRAPQNGPLGPIASQRLGHISTRGNLHPHSHHSGTADSKVVNGMTYNPDTYRWEGNDTALNAFEVPASSPSTASLSQSVREKEASTPRPMLIQAMGSSKGVRRVGDMIFDPDMFTWHKVDPNTTPTMARPGDPMDIVEEDDDPFKDIPDLEEKEAEGGEGGPGRVSEMHDDWLVGEEFDVGPEFVRRQREEEDRWRKKCEKWVGTVNRDNNAWRWAIRDIVTGT</sequence>
<feature type="region of interest" description="Disordered" evidence="1">
    <location>
        <begin position="959"/>
        <end position="980"/>
    </location>
</feature>
<comment type="caution">
    <text evidence="2">The sequence shown here is derived from an EMBL/GenBank/DDBJ whole genome shotgun (WGS) entry which is preliminary data.</text>
</comment>
<evidence type="ECO:0000313" key="2">
    <source>
        <dbReference type="EMBL" id="KAK8094000.1"/>
    </source>
</evidence>
<evidence type="ECO:0000313" key="3">
    <source>
        <dbReference type="Proteomes" id="UP001433268"/>
    </source>
</evidence>
<feature type="region of interest" description="Disordered" evidence="1">
    <location>
        <begin position="93"/>
        <end position="119"/>
    </location>
</feature>
<dbReference type="Proteomes" id="UP001433268">
    <property type="component" value="Unassembled WGS sequence"/>
</dbReference>
<dbReference type="PANTHER" id="PTHR35140:SF1">
    <property type="entry name" value="MITOTIC CHECK POINT PROTEIN BFA1"/>
    <property type="match status" value="1"/>
</dbReference>
<feature type="region of interest" description="Disordered" evidence="1">
    <location>
        <begin position="734"/>
        <end position="793"/>
    </location>
</feature>
<feature type="region of interest" description="Disordered" evidence="1">
    <location>
        <begin position="195"/>
        <end position="219"/>
    </location>
</feature>
<accession>A0ABR1XBD2</accession>
<feature type="compositionally biased region" description="Low complexity" evidence="1">
    <location>
        <begin position="195"/>
        <end position="211"/>
    </location>
</feature>
<feature type="compositionally biased region" description="Basic and acidic residues" evidence="1">
    <location>
        <begin position="10"/>
        <end position="22"/>
    </location>
</feature>
<reference evidence="2 3" key="1">
    <citation type="submission" date="2023-01" db="EMBL/GenBank/DDBJ databases">
        <title>Analysis of 21 Apiospora genomes using comparative genomics revels a genus with tremendous synthesis potential of carbohydrate active enzymes and secondary metabolites.</title>
        <authorList>
            <person name="Sorensen T."/>
        </authorList>
    </citation>
    <scope>NUCLEOTIDE SEQUENCE [LARGE SCALE GENOMIC DNA]</scope>
    <source>
        <strain evidence="2 3">CBS 114990</strain>
    </source>
</reference>
<dbReference type="EMBL" id="JAQQWN010000002">
    <property type="protein sequence ID" value="KAK8094000.1"/>
    <property type="molecule type" value="Genomic_DNA"/>
</dbReference>
<gene>
    <name evidence="2" type="ORF">PG997_000685</name>
</gene>
<feature type="compositionally biased region" description="Polar residues" evidence="1">
    <location>
        <begin position="480"/>
        <end position="494"/>
    </location>
</feature>
<feature type="region of interest" description="Disordered" evidence="1">
    <location>
        <begin position="321"/>
        <end position="712"/>
    </location>
</feature>
<protein>
    <recommendedName>
        <fullName evidence="4">Cytokinesis regulator</fullName>
    </recommendedName>
</protein>
<feature type="compositionally biased region" description="Low complexity" evidence="1">
    <location>
        <begin position="574"/>
        <end position="584"/>
    </location>
</feature>
<dbReference type="PANTHER" id="PTHR35140">
    <property type="entry name" value="MITOTIC CHECK POINT PROTEIN BFA1"/>
    <property type="match status" value="1"/>
</dbReference>
<dbReference type="RefSeq" id="XP_066674773.1">
    <property type="nucleotide sequence ID" value="XM_066805000.1"/>
</dbReference>
<feature type="compositionally biased region" description="Basic and acidic residues" evidence="1">
    <location>
        <begin position="612"/>
        <end position="622"/>
    </location>
</feature>
<evidence type="ECO:0008006" key="4">
    <source>
        <dbReference type="Google" id="ProtNLM"/>
    </source>
</evidence>
<feature type="compositionally biased region" description="Low complexity" evidence="1">
    <location>
        <begin position="687"/>
        <end position="704"/>
    </location>
</feature>
<feature type="region of interest" description="Disordered" evidence="1">
    <location>
        <begin position="1"/>
        <end position="37"/>
    </location>
</feature>
<dbReference type="GeneID" id="92038060"/>
<feature type="compositionally biased region" description="Basic and acidic residues" evidence="1">
    <location>
        <begin position="411"/>
        <end position="421"/>
    </location>
</feature>
<organism evidence="2 3">
    <name type="scientific">Apiospora hydei</name>
    <dbReference type="NCBI Taxonomy" id="1337664"/>
    <lineage>
        <taxon>Eukaryota</taxon>
        <taxon>Fungi</taxon>
        <taxon>Dikarya</taxon>
        <taxon>Ascomycota</taxon>
        <taxon>Pezizomycotina</taxon>
        <taxon>Sordariomycetes</taxon>
        <taxon>Xylariomycetidae</taxon>
        <taxon>Amphisphaeriales</taxon>
        <taxon>Apiosporaceae</taxon>
        <taxon>Apiospora</taxon>
    </lineage>
</organism>
<feature type="compositionally biased region" description="Basic and acidic residues" evidence="1">
    <location>
        <begin position="106"/>
        <end position="119"/>
    </location>
</feature>
<keyword evidence="3" id="KW-1185">Reference proteome</keyword>
<dbReference type="InterPro" id="IPR034586">
    <property type="entry name" value="Bfa1/Byr4"/>
</dbReference>